<comment type="caution">
    <text evidence="1">The sequence shown here is derived from an EMBL/GenBank/DDBJ whole genome shotgun (WGS) entry which is preliminary data.</text>
</comment>
<dbReference type="EMBL" id="MIPY01000010">
    <property type="protein sequence ID" value="OES32902.1"/>
    <property type="molecule type" value="Genomic_DNA"/>
</dbReference>
<sequence>MVAVNDQITRQIPRGAAFDHGINATSWLYYAPRLKAIK</sequence>
<evidence type="ECO:0000313" key="1">
    <source>
        <dbReference type="EMBL" id="OES32902.1"/>
    </source>
</evidence>
<reference evidence="1 2" key="1">
    <citation type="submission" date="2016-09" db="EMBL/GenBank/DDBJ databases">
        <title>Draft Genome Sequence of four Alteromonas macleodii strains isolated from copper coupons and grown long-term at elevated copper levels.</title>
        <authorList>
            <person name="Cusick K."/>
            <person name="Dale J."/>
            <person name="Little B."/>
            <person name="Biffinger J."/>
        </authorList>
    </citation>
    <scope>NUCLEOTIDE SEQUENCE [LARGE SCALE GENOMIC DNA]</scope>
    <source>
        <strain evidence="1 2">KCP01</strain>
    </source>
</reference>
<name>A0AB36FW39_ALTMA</name>
<dbReference type="Proteomes" id="UP000095392">
    <property type="component" value="Unassembled WGS sequence"/>
</dbReference>
<gene>
    <name evidence="1" type="ORF">BFV95_1912</name>
</gene>
<dbReference type="AlphaFoldDB" id="A0AB36FW39"/>
<proteinExistence type="predicted"/>
<protein>
    <submittedName>
        <fullName evidence="1">Uncharacterized protein</fullName>
    </submittedName>
</protein>
<keyword evidence="2" id="KW-1185">Reference proteome</keyword>
<evidence type="ECO:0000313" key="2">
    <source>
        <dbReference type="Proteomes" id="UP000095392"/>
    </source>
</evidence>
<organism evidence="1 2">
    <name type="scientific">Alteromonas macleodii</name>
    <name type="common">Pseudoalteromonas macleodii</name>
    <dbReference type="NCBI Taxonomy" id="28108"/>
    <lineage>
        <taxon>Bacteria</taxon>
        <taxon>Pseudomonadati</taxon>
        <taxon>Pseudomonadota</taxon>
        <taxon>Gammaproteobacteria</taxon>
        <taxon>Alteromonadales</taxon>
        <taxon>Alteromonadaceae</taxon>
        <taxon>Alteromonas/Salinimonas group</taxon>
        <taxon>Alteromonas</taxon>
    </lineage>
</organism>
<accession>A0AB36FW39</accession>